<evidence type="ECO:0000256" key="2">
    <source>
        <dbReference type="ARBA" id="ARBA00023125"/>
    </source>
</evidence>
<evidence type="ECO:0000313" key="6">
    <source>
        <dbReference type="Proteomes" id="UP001500416"/>
    </source>
</evidence>
<comment type="caution">
    <text evidence="5">The sequence shown here is derived from an EMBL/GenBank/DDBJ whole genome shotgun (WGS) entry which is preliminary data.</text>
</comment>
<dbReference type="Gene3D" id="1.25.40.10">
    <property type="entry name" value="Tetratricopeptide repeat domain"/>
    <property type="match status" value="1"/>
</dbReference>
<dbReference type="SUPFAM" id="SSF46894">
    <property type="entry name" value="C-terminal effector domain of the bipartite response regulators"/>
    <property type="match status" value="1"/>
</dbReference>
<evidence type="ECO:0000256" key="1">
    <source>
        <dbReference type="ARBA" id="ARBA00023015"/>
    </source>
</evidence>
<dbReference type="Pfam" id="PF00196">
    <property type="entry name" value="GerE"/>
    <property type="match status" value="1"/>
</dbReference>
<keyword evidence="2" id="KW-0238">DNA-binding</keyword>
<evidence type="ECO:0000313" key="5">
    <source>
        <dbReference type="EMBL" id="GAA0252955.1"/>
    </source>
</evidence>
<keyword evidence="3" id="KW-0804">Transcription</keyword>
<keyword evidence="6" id="KW-1185">Reference proteome</keyword>
<dbReference type="Proteomes" id="UP001500416">
    <property type="component" value="Unassembled WGS sequence"/>
</dbReference>
<gene>
    <name evidence="5" type="ORF">GCM10010492_61960</name>
</gene>
<name>A0ABN0UK06_9PSEU</name>
<dbReference type="PANTHER" id="PTHR44688:SF16">
    <property type="entry name" value="DNA-BINDING TRANSCRIPTIONAL ACTIVATOR DEVR_DOSR"/>
    <property type="match status" value="1"/>
</dbReference>
<dbReference type="InterPro" id="IPR000792">
    <property type="entry name" value="Tscrpt_reg_LuxR_C"/>
</dbReference>
<organism evidence="5 6">
    <name type="scientific">Saccharothrix mutabilis subsp. mutabilis</name>
    <dbReference type="NCBI Taxonomy" id="66855"/>
    <lineage>
        <taxon>Bacteria</taxon>
        <taxon>Bacillati</taxon>
        <taxon>Actinomycetota</taxon>
        <taxon>Actinomycetes</taxon>
        <taxon>Pseudonocardiales</taxon>
        <taxon>Pseudonocardiaceae</taxon>
        <taxon>Saccharothrix</taxon>
    </lineage>
</organism>
<keyword evidence="1" id="KW-0805">Transcription regulation</keyword>
<dbReference type="PANTHER" id="PTHR44688">
    <property type="entry name" value="DNA-BINDING TRANSCRIPTIONAL ACTIVATOR DEVR_DOSR"/>
    <property type="match status" value="1"/>
</dbReference>
<dbReference type="Gene3D" id="1.10.10.10">
    <property type="entry name" value="Winged helix-like DNA-binding domain superfamily/Winged helix DNA-binding domain"/>
    <property type="match status" value="1"/>
</dbReference>
<dbReference type="PRINTS" id="PR00038">
    <property type="entry name" value="HTHLUXR"/>
</dbReference>
<dbReference type="InterPro" id="IPR011990">
    <property type="entry name" value="TPR-like_helical_dom_sf"/>
</dbReference>
<dbReference type="InterPro" id="IPR036388">
    <property type="entry name" value="WH-like_DNA-bd_sf"/>
</dbReference>
<evidence type="ECO:0000256" key="3">
    <source>
        <dbReference type="ARBA" id="ARBA00023163"/>
    </source>
</evidence>
<evidence type="ECO:0000259" key="4">
    <source>
        <dbReference type="PROSITE" id="PS50043"/>
    </source>
</evidence>
<accession>A0ABN0UK06</accession>
<dbReference type="PROSITE" id="PS50043">
    <property type="entry name" value="HTH_LUXR_2"/>
    <property type="match status" value="1"/>
</dbReference>
<dbReference type="SMART" id="SM00421">
    <property type="entry name" value="HTH_LUXR"/>
    <property type="match status" value="1"/>
</dbReference>
<dbReference type="InterPro" id="IPR016032">
    <property type="entry name" value="Sig_transdc_resp-reg_C-effctor"/>
</dbReference>
<proteinExistence type="predicted"/>
<protein>
    <recommendedName>
        <fullName evidence="4">HTH luxR-type domain-containing protein</fullName>
    </recommendedName>
</protein>
<dbReference type="CDD" id="cd06170">
    <property type="entry name" value="LuxR_C_like"/>
    <property type="match status" value="1"/>
</dbReference>
<sequence length="532" mass="55941">MRDAVRATPGAWPLAQVAAVVGRTCRIADLAELTGQRVAQLLGAVDALLAADVLEWAGDDLRFRHERVWTAVLDAMPRALRDALTADCARLPAGRVAADRSADELTRSLALVRGALARPGAARHADDLHGLLANLLLLQGDATAARAAAERVLAASGRPADEAAGTRLAALALAGDRRAEALAEALLTTDGGAGVSAGVAALVLADLRWRRGAVAEALRLLRRHESPAPHWRLWQRLALADKLGSLRRLDEAHALLRATRDDLGPRQRDCYEGCVDIVEAAVLLVAGRLDDAAALAERGLAATRDAGVLLLVPHALAVLAAVALRTGDVDRAATLLAETVPGHALRSTLHDWVSLLVTARRYGPERTAAAAASTGSVLLLAEPAAAAWLVRTATAADDPDLARRVVTATERLAAANPAVPTVAAAAAHARALLDRDAAGLAAVAHTDPWAAALARRDLADLGEPAESHQAWDSFSGVERAIARLVAEGMTNRQIATRVRLSPHTVNYHLRGLFRRLGISSRAELVRHVPAMA</sequence>
<dbReference type="SUPFAM" id="SSF48452">
    <property type="entry name" value="TPR-like"/>
    <property type="match status" value="1"/>
</dbReference>
<feature type="domain" description="HTH luxR-type" evidence="4">
    <location>
        <begin position="467"/>
        <end position="532"/>
    </location>
</feature>
<dbReference type="EMBL" id="BAAABU010000021">
    <property type="protein sequence ID" value="GAA0252955.1"/>
    <property type="molecule type" value="Genomic_DNA"/>
</dbReference>
<reference evidence="5 6" key="1">
    <citation type="journal article" date="2019" name="Int. J. Syst. Evol. Microbiol.">
        <title>The Global Catalogue of Microorganisms (GCM) 10K type strain sequencing project: providing services to taxonomists for standard genome sequencing and annotation.</title>
        <authorList>
            <consortium name="The Broad Institute Genomics Platform"/>
            <consortium name="The Broad Institute Genome Sequencing Center for Infectious Disease"/>
            <person name="Wu L."/>
            <person name="Ma J."/>
        </authorList>
    </citation>
    <scope>NUCLEOTIDE SEQUENCE [LARGE SCALE GENOMIC DNA]</scope>
    <source>
        <strain evidence="5 6">JCM 3380</strain>
    </source>
</reference>